<dbReference type="Gene3D" id="3.30.2080.10">
    <property type="entry name" value="GH92 mannosidase domain"/>
    <property type="match status" value="1"/>
</dbReference>
<feature type="non-terminal residue" evidence="1">
    <location>
        <position position="1"/>
    </location>
</feature>
<evidence type="ECO:0000313" key="1">
    <source>
        <dbReference type="EMBL" id="KAJ7303494.1"/>
    </source>
</evidence>
<keyword evidence="2" id="KW-1185">Reference proteome</keyword>
<gene>
    <name evidence="1" type="ORF">DFH08DRAFT_903889</name>
</gene>
<dbReference type="EMBL" id="JARIHO010000105">
    <property type="protein sequence ID" value="KAJ7303494.1"/>
    <property type="molecule type" value="Genomic_DNA"/>
</dbReference>
<proteinExistence type="predicted"/>
<sequence length="67" mass="6962">MGAAAQQRVHMCKGVTVHLPSHTKPSIITAKGATSAKYVHGLTIDGQTVGSPVIRHEQIAAAQMCGL</sequence>
<dbReference type="Proteomes" id="UP001218218">
    <property type="component" value="Unassembled WGS sequence"/>
</dbReference>
<comment type="caution">
    <text evidence="1">The sequence shown here is derived from an EMBL/GenBank/DDBJ whole genome shotgun (WGS) entry which is preliminary data.</text>
</comment>
<name>A0AAD6Z147_9AGAR</name>
<accession>A0AAD6Z147</accession>
<organism evidence="1 2">
    <name type="scientific">Mycena albidolilacea</name>
    <dbReference type="NCBI Taxonomy" id="1033008"/>
    <lineage>
        <taxon>Eukaryota</taxon>
        <taxon>Fungi</taxon>
        <taxon>Dikarya</taxon>
        <taxon>Basidiomycota</taxon>
        <taxon>Agaricomycotina</taxon>
        <taxon>Agaricomycetes</taxon>
        <taxon>Agaricomycetidae</taxon>
        <taxon>Agaricales</taxon>
        <taxon>Marasmiineae</taxon>
        <taxon>Mycenaceae</taxon>
        <taxon>Mycena</taxon>
    </lineage>
</organism>
<evidence type="ECO:0000313" key="2">
    <source>
        <dbReference type="Proteomes" id="UP001218218"/>
    </source>
</evidence>
<protein>
    <submittedName>
        <fullName evidence="1">Uncharacterized protein</fullName>
    </submittedName>
</protein>
<dbReference type="AlphaFoldDB" id="A0AAD6Z147"/>
<reference evidence="1" key="1">
    <citation type="submission" date="2023-03" db="EMBL/GenBank/DDBJ databases">
        <title>Massive genome expansion in bonnet fungi (Mycena s.s.) driven by repeated elements and novel gene families across ecological guilds.</title>
        <authorList>
            <consortium name="Lawrence Berkeley National Laboratory"/>
            <person name="Harder C.B."/>
            <person name="Miyauchi S."/>
            <person name="Viragh M."/>
            <person name="Kuo A."/>
            <person name="Thoen E."/>
            <person name="Andreopoulos B."/>
            <person name="Lu D."/>
            <person name="Skrede I."/>
            <person name="Drula E."/>
            <person name="Henrissat B."/>
            <person name="Morin E."/>
            <person name="Kohler A."/>
            <person name="Barry K."/>
            <person name="LaButti K."/>
            <person name="Morin E."/>
            <person name="Salamov A."/>
            <person name="Lipzen A."/>
            <person name="Mereny Z."/>
            <person name="Hegedus B."/>
            <person name="Baldrian P."/>
            <person name="Stursova M."/>
            <person name="Weitz H."/>
            <person name="Taylor A."/>
            <person name="Grigoriev I.V."/>
            <person name="Nagy L.G."/>
            <person name="Martin F."/>
            <person name="Kauserud H."/>
        </authorList>
    </citation>
    <scope>NUCLEOTIDE SEQUENCE</scope>
    <source>
        <strain evidence="1">CBHHK002</strain>
    </source>
</reference>